<protein>
    <submittedName>
        <fullName evidence="1">Uncharacterized protein</fullName>
    </submittedName>
</protein>
<dbReference type="EMBL" id="PVWG01000017">
    <property type="protein sequence ID" value="PSB18436.1"/>
    <property type="molecule type" value="Genomic_DNA"/>
</dbReference>
<dbReference type="Proteomes" id="UP000238634">
    <property type="component" value="Unassembled WGS sequence"/>
</dbReference>
<reference evidence="1 2" key="2">
    <citation type="submission" date="2018-03" db="EMBL/GenBank/DDBJ databases">
        <title>The ancient ancestry and fast evolution of plastids.</title>
        <authorList>
            <person name="Moore K.R."/>
            <person name="Magnabosco C."/>
            <person name="Momper L."/>
            <person name="Gold D.A."/>
            <person name="Bosak T."/>
            <person name="Fournier G.P."/>
        </authorList>
    </citation>
    <scope>NUCLEOTIDE SEQUENCE [LARGE SCALE GENOMIC DNA]</scope>
    <source>
        <strain evidence="1 2">ULC007</strain>
    </source>
</reference>
<dbReference type="RefSeq" id="WP_073072706.1">
    <property type="nucleotide sequence ID" value="NZ_MPPI01000018.1"/>
</dbReference>
<sequence length="78" mass="8798">MDELPVIEGFLPQEVAAMIATGEIEIEYEETETVIDTVGLILPPQFSSLAHLEDFEANLIWTPDREVDRSRQTTLILP</sequence>
<dbReference type="AlphaFoldDB" id="A0A2T1DD92"/>
<organism evidence="1 2">
    <name type="scientific">Phormidesmis priestleyi ULC007</name>
    <dbReference type="NCBI Taxonomy" id="1920490"/>
    <lineage>
        <taxon>Bacteria</taxon>
        <taxon>Bacillati</taxon>
        <taxon>Cyanobacteriota</taxon>
        <taxon>Cyanophyceae</taxon>
        <taxon>Leptolyngbyales</taxon>
        <taxon>Leptolyngbyaceae</taxon>
        <taxon>Phormidesmis</taxon>
    </lineage>
</organism>
<gene>
    <name evidence="1" type="ORF">C7B65_15185</name>
</gene>
<proteinExistence type="predicted"/>
<keyword evidence="2" id="KW-1185">Reference proteome</keyword>
<accession>A0A2T1DD92</accession>
<comment type="caution">
    <text evidence="1">The sequence shown here is derived from an EMBL/GenBank/DDBJ whole genome shotgun (WGS) entry which is preliminary data.</text>
</comment>
<reference evidence="1 2" key="1">
    <citation type="submission" date="2018-02" db="EMBL/GenBank/DDBJ databases">
        <authorList>
            <person name="Cohen D.B."/>
            <person name="Kent A.D."/>
        </authorList>
    </citation>
    <scope>NUCLEOTIDE SEQUENCE [LARGE SCALE GENOMIC DNA]</scope>
    <source>
        <strain evidence="1 2">ULC007</strain>
    </source>
</reference>
<name>A0A2T1DD92_9CYAN</name>
<dbReference type="STRING" id="1920490.GCA_001895925_05086"/>
<evidence type="ECO:0000313" key="1">
    <source>
        <dbReference type="EMBL" id="PSB18436.1"/>
    </source>
</evidence>
<evidence type="ECO:0000313" key="2">
    <source>
        <dbReference type="Proteomes" id="UP000238634"/>
    </source>
</evidence>